<dbReference type="Proteomes" id="UP000607559">
    <property type="component" value="Unassembled WGS sequence"/>
</dbReference>
<gene>
    <name evidence="2" type="ORF">GCM10011511_54250</name>
</gene>
<name>A0A8J2UIK3_9BACT</name>
<evidence type="ECO:0000313" key="3">
    <source>
        <dbReference type="Proteomes" id="UP000607559"/>
    </source>
</evidence>
<dbReference type="RefSeq" id="WP_188937726.1">
    <property type="nucleotide sequence ID" value="NZ_BMJC01000007.1"/>
</dbReference>
<dbReference type="EMBL" id="BMJC01000007">
    <property type="protein sequence ID" value="GGB23539.1"/>
    <property type="molecule type" value="Genomic_DNA"/>
</dbReference>
<keyword evidence="1" id="KW-0472">Membrane</keyword>
<evidence type="ECO:0008006" key="4">
    <source>
        <dbReference type="Google" id="ProtNLM"/>
    </source>
</evidence>
<evidence type="ECO:0000256" key="1">
    <source>
        <dbReference type="SAM" id="Phobius"/>
    </source>
</evidence>
<keyword evidence="1" id="KW-0812">Transmembrane</keyword>
<comment type="caution">
    <text evidence="2">The sequence shown here is derived from an EMBL/GenBank/DDBJ whole genome shotgun (WGS) entry which is preliminary data.</text>
</comment>
<sequence length="389" mass="44612">MNKSFLLWTGLIFLFALEILRVYFIMPFPGSQQHDTVGFAYFLDRNIIWLRIIALALVIWPLLFYLRSGRVWQKMTLILVLLVYGGVFYLFNFRFLADKMFYQPRVKQFATDSTNKDQLVIGVALHGAAKAYPIEIIGYHHQVRDTVGGQPILVTYCTVCRTGRVYSPFVQGKYAAFRLVGMDHFNAMFEDADTRSWWQQATGKAITGPLKGQQLPEIASAQMTLGDWQTLHPNNQTLQPDPYFKSKYDSLKGYDEGTIKNNLEKRDPGSWQFKSWVVGIESGGRSKAYDWNSLIRDRVIPDTIGKLHLLLTIDSNNKTFYALSYNDSLSFQYDSASKTLRDITTRSTWQPSGSCTDGPLKGAQLQPVQAYQEFWHSWRTFHPGTVMVK</sequence>
<reference evidence="2" key="1">
    <citation type="journal article" date="2014" name="Int. J. Syst. Evol. Microbiol.">
        <title>Complete genome sequence of Corynebacterium casei LMG S-19264T (=DSM 44701T), isolated from a smear-ripened cheese.</title>
        <authorList>
            <consortium name="US DOE Joint Genome Institute (JGI-PGF)"/>
            <person name="Walter F."/>
            <person name="Albersmeier A."/>
            <person name="Kalinowski J."/>
            <person name="Ruckert C."/>
        </authorList>
    </citation>
    <scope>NUCLEOTIDE SEQUENCE</scope>
    <source>
        <strain evidence="2">CGMCC 1.15448</strain>
    </source>
</reference>
<keyword evidence="1" id="KW-1133">Transmembrane helix</keyword>
<organism evidence="2 3">
    <name type="scientific">Puia dinghuensis</name>
    <dbReference type="NCBI Taxonomy" id="1792502"/>
    <lineage>
        <taxon>Bacteria</taxon>
        <taxon>Pseudomonadati</taxon>
        <taxon>Bacteroidota</taxon>
        <taxon>Chitinophagia</taxon>
        <taxon>Chitinophagales</taxon>
        <taxon>Chitinophagaceae</taxon>
        <taxon>Puia</taxon>
    </lineage>
</organism>
<reference evidence="2" key="2">
    <citation type="submission" date="2020-09" db="EMBL/GenBank/DDBJ databases">
        <authorList>
            <person name="Sun Q."/>
            <person name="Zhou Y."/>
        </authorList>
    </citation>
    <scope>NUCLEOTIDE SEQUENCE</scope>
    <source>
        <strain evidence="2">CGMCC 1.15448</strain>
    </source>
</reference>
<feature type="transmembrane region" description="Helical" evidence="1">
    <location>
        <begin position="46"/>
        <end position="66"/>
    </location>
</feature>
<feature type="transmembrane region" description="Helical" evidence="1">
    <location>
        <begin position="78"/>
        <end position="97"/>
    </location>
</feature>
<evidence type="ECO:0000313" key="2">
    <source>
        <dbReference type="EMBL" id="GGB23539.1"/>
    </source>
</evidence>
<keyword evidence="3" id="KW-1185">Reference proteome</keyword>
<protein>
    <recommendedName>
        <fullName evidence="4">DUF3179 domain-containing protein</fullName>
    </recommendedName>
</protein>
<feature type="transmembrane region" description="Helical" evidence="1">
    <location>
        <begin position="5"/>
        <end position="26"/>
    </location>
</feature>
<dbReference type="Pfam" id="PF11376">
    <property type="entry name" value="DUF3179"/>
    <property type="match status" value="1"/>
</dbReference>
<dbReference type="AlphaFoldDB" id="A0A8J2UIK3"/>
<proteinExistence type="predicted"/>
<dbReference type="InterPro" id="IPR021516">
    <property type="entry name" value="DUF3179"/>
</dbReference>
<accession>A0A8J2UIK3</accession>